<evidence type="ECO:0000313" key="2">
    <source>
        <dbReference type="Proteomes" id="UP001285441"/>
    </source>
</evidence>
<name>A0AAE0K5D2_9PEZI</name>
<gene>
    <name evidence="1" type="ORF">B0H63DRAFT_454164</name>
</gene>
<sequence>MAAISIPQVLAKSRAAPPPEVISLENVLRNIDFTKQVTEWANWVSDKCVMCQPSVQWAVGKQDIVRSMDWNVFDMSLVRLPPQPTPPIVPLDTKDFKLKAHELKPKDFVEQRLEEFLGLMDKAELSHDTFASPELLMTVISIDDFTNPGHPVIKPMAIECVAQDPKLNDGDEMPGHPDFQKAGADFYLPALRNDQTLGDDVTLLGMAGCEEDDLYYAAADSFQLTP</sequence>
<reference evidence="1" key="1">
    <citation type="journal article" date="2023" name="Mol. Phylogenet. Evol.">
        <title>Genome-scale phylogeny and comparative genomics of the fungal order Sordariales.</title>
        <authorList>
            <person name="Hensen N."/>
            <person name="Bonometti L."/>
            <person name="Westerberg I."/>
            <person name="Brannstrom I.O."/>
            <person name="Guillou S."/>
            <person name="Cros-Aarteil S."/>
            <person name="Calhoun S."/>
            <person name="Haridas S."/>
            <person name="Kuo A."/>
            <person name="Mondo S."/>
            <person name="Pangilinan J."/>
            <person name="Riley R."/>
            <person name="LaButti K."/>
            <person name="Andreopoulos B."/>
            <person name="Lipzen A."/>
            <person name="Chen C."/>
            <person name="Yan M."/>
            <person name="Daum C."/>
            <person name="Ng V."/>
            <person name="Clum A."/>
            <person name="Steindorff A."/>
            <person name="Ohm R.A."/>
            <person name="Martin F."/>
            <person name="Silar P."/>
            <person name="Natvig D.O."/>
            <person name="Lalanne C."/>
            <person name="Gautier V."/>
            <person name="Ament-Velasquez S.L."/>
            <person name="Kruys A."/>
            <person name="Hutchinson M.I."/>
            <person name="Powell A.J."/>
            <person name="Barry K."/>
            <person name="Miller A.N."/>
            <person name="Grigoriev I.V."/>
            <person name="Debuchy R."/>
            <person name="Gladieux P."/>
            <person name="Hiltunen Thoren M."/>
            <person name="Johannesson H."/>
        </authorList>
    </citation>
    <scope>NUCLEOTIDE SEQUENCE</scope>
    <source>
        <strain evidence="1">CBS 232.78</strain>
    </source>
</reference>
<dbReference type="AlphaFoldDB" id="A0AAE0K5D2"/>
<evidence type="ECO:0000313" key="1">
    <source>
        <dbReference type="EMBL" id="KAK3369937.1"/>
    </source>
</evidence>
<accession>A0AAE0K5D2</accession>
<protein>
    <submittedName>
        <fullName evidence="1">Uncharacterized protein</fullName>
    </submittedName>
</protein>
<comment type="caution">
    <text evidence="1">The sequence shown here is derived from an EMBL/GenBank/DDBJ whole genome shotgun (WGS) entry which is preliminary data.</text>
</comment>
<keyword evidence="2" id="KW-1185">Reference proteome</keyword>
<dbReference type="Proteomes" id="UP001285441">
    <property type="component" value="Unassembled WGS sequence"/>
</dbReference>
<dbReference type="EMBL" id="JAULSW010000009">
    <property type="protein sequence ID" value="KAK3369937.1"/>
    <property type="molecule type" value="Genomic_DNA"/>
</dbReference>
<reference evidence="1" key="2">
    <citation type="submission" date="2023-06" db="EMBL/GenBank/DDBJ databases">
        <authorList>
            <consortium name="Lawrence Berkeley National Laboratory"/>
            <person name="Haridas S."/>
            <person name="Hensen N."/>
            <person name="Bonometti L."/>
            <person name="Westerberg I."/>
            <person name="Brannstrom I.O."/>
            <person name="Guillou S."/>
            <person name="Cros-Aarteil S."/>
            <person name="Calhoun S."/>
            <person name="Kuo A."/>
            <person name="Mondo S."/>
            <person name="Pangilinan J."/>
            <person name="Riley R."/>
            <person name="LaButti K."/>
            <person name="Andreopoulos B."/>
            <person name="Lipzen A."/>
            <person name="Chen C."/>
            <person name="Yanf M."/>
            <person name="Daum C."/>
            <person name="Ng V."/>
            <person name="Clum A."/>
            <person name="Steindorff A."/>
            <person name="Ohm R."/>
            <person name="Martin F."/>
            <person name="Silar P."/>
            <person name="Natvig D."/>
            <person name="Lalanne C."/>
            <person name="Gautier V."/>
            <person name="Ament-velasquez S.L."/>
            <person name="Kruys A."/>
            <person name="Hutchinson M.I."/>
            <person name="Powell A.J."/>
            <person name="Barry K."/>
            <person name="Miller A.N."/>
            <person name="Grigoriev I.V."/>
            <person name="Debuchy R."/>
            <person name="Gladieux P."/>
            <person name="Thoren M.H."/>
            <person name="Johannesson H."/>
        </authorList>
    </citation>
    <scope>NUCLEOTIDE SEQUENCE</scope>
    <source>
        <strain evidence="1">CBS 232.78</strain>
    </source>
</reference>
<organism evidence="1 2">
    <name type="scientific">Podospora didyma</name>
    <dbReference type="NCBI Taxonomy" id="330526"/>
    <lineage>
        <taxon>Eukaryota</taxon>
        <taxon>Fungi</taxon>
        <taxon>Dikarya</taxon>
        <taxon>Ascomycota</taxon>
        <taxon>Pezizomycotina</taxon>
        <taxon>Sordariomycetes</taxon>
        <taxon>Sordariomycetidae</taxon>
        <taxon>Sordariales</taxon>
        <taxon>Podosporaceae</taxon>
        <taxon>Podospora</taxon>
    </lineage>
</organism>
<proteinExistence type="predicted"/>